<dbReference type="RefSeq" id="WP_072606726.1">
    <property type="nucleotide sequence ID" value="NZ_CP018171.1"/>
</dbReference>
<evidence type="ECO:0000313" key="2">
    <source>
        <dbReference type="EMBL" id="APH73255.1"/>
    </source>
</evidence>
<dbReference type="KEGG" id="meso:BSQ44_19165"/>
<evidence type="ECO:0000313" key="3">
    <source>
        <dbReference type="Proteomes" id="UP000182840"/>
    </source>
</evidence>
<feature type="binding site" evidence="1">
    <location>
        <position position="31"/>
    </location>
    <ligand>
        <name>Zn(2+)</name>
        <dbReference type="ChEBI" id="CHEBI:29105"/>
    </ligand>
</feature>
<feature type="binding site" evidence="1">
    <location>
        <position position="191"/>
    </location>
    <ligand>
        <name>Zn(2+)</name>
        <dbReference type="ChEBI" id="CHEBI:29105"/>
    </ligand>
</feature>
<keyword evidence="1" id="KW-0479">Metal-binding</keyword>
<dbReference type="STRING" id="1670800.BSQ44_19165"/>
<dbReference type="GO" id="GO:0046872">
    <property type="term" value="F:metal ion binding"/>
    <property type="evidence" value="ECO:0007669"/>
    <property type="project" value="UniProtKB-KW"/>
</dbReference>
<dbReference type="EMBL" id="CP018171">
    <property type="protein sequence ID" value="APH73255.1"/>
    <property type="molecule type" value="Genomic_DNA"/>
</dbReference>
<dbReference type="Pfam" id="PF03352">
    <property type="entry name" value="Adenine_glyco"/>
    <property type="match status" value="1"/>
</dbReference>
<dbReference type="PANTHER" id="PTHR30037">
    <property type="entry name" value="DNA-3-METHYLADENINE GLYCOSYLASE 1"/>
    <property type="match status" value="1"/>
</dbReference>
<name>A0A1L3SVA3_9HYPH</name>
<dbReference type="AlphaFoldDB" id="A0A1L3SVA3"/>
<protein>
    <submittedName>
        <fullName evidence="2">3-methyladenine DNA glycosylase</fullName>
    </submittedName>
</protein>
<dbReference type="InterPro" id="IPR011257">
    <property type="entry name" value="DNA_glycosylase"/>
</dbReference>
<dbReference type="SUPFAM" id="SSF48150">
    <property type="entry name" value="DNA-glycosylase"/>
    <property type="match status" value="1"/>
</dbReference>
<dbReference type="Gene3D" id="1.10.340.30">
    <property type="entry name" value="Hypothetical protein, domain 2"/>
    <property type="match status" value="1"/>
</dbReference>
<accession>A0A1L3SVA3</accession>
<reference evidence="3" key="1">
    <citation type="submission" date="2016-11" db="EMBL/GenBank/DDBJ databases">
        <title>Mesorhizobium oceanicum sp. nov., isolated from deep seawater in South China Sea.</title>
        <authorList>
            <person name="Fu G.-Y."/>
        </authorList>
    </citation>
    <scope>NUCLEOTIDE SEQUENCE [LARGE SCALE GENOMIC DNA]</scope>
    <source>
        <strain evidence="3">B7</strain>
    </source>
</reference>
<feature type="binding site" evidence="1">
    <location>
        <position position="195"/>
    </location>
    <ligand>
        <name>Zn(2+)</name>
        <dbReference type="ChEBI" id="CHEBI:29105"/>
    </ligand>
</feature>
<dbReference type="PANTHER" id="PTHR30037:SF4">
    <property type="entry name" value="DNA-3-METHYLADENINE GLYCOSYLASE I"/>
    <property type="match status" value="1"/>
</dbReference>
<keyword evidence="3" id="KW-1185">Reference proteome</keyword>
<dbReference type="GO" id="GO:0006284">
    <property type="term" value="P:base-excision repair"/>
    <property type="evidence" value="ECO:0007669"/>
    <property type="project" value="InterPro"/>
</dbReference>
<keyword evidence="1" id="KW-0862">Zinc</keyword>
<proteinExistence type="predicted"/>
<feature type="binding site" evidence="1">
    <location>
        <position position="18"/>
    </location>
    <ligand>
        <name>Zn(2+)</name>
        <dbReference type="ChEBI" id="CHEBI:29105"/>
    </ligand>
</feature>
<gene>
    <name evidence="2" type="ORF">BSQ44_19165</name>
</gene>
<dbReference type="OrthoDB" id="9807664at2"/>
<dbReference type="GO" id="GO:0008725">
    <property type="term" value="F:DNA-3-methyladenine glycosylase activity"/>
    <property type="evidence" value="ECO:0007669"/>
    <property type="project" value="InterPro"/>
</dbReference>
<evidence type="ECO:0000256" key="1">
    <source>
        <dbReference type="PIRSR" id="PIRSR605019-1"/>
    </source>
</evidence>
<dbReference type="InterPro" id="IPR005019">
    <property type="entry name" value="Adenine_glyco"/>
</dbReference>
<dbReference type="Proteomes" id="UP000182840">
    <property type="component" value="Chromosome"/>
</dbReference>
<sequence length="214" mass="24835">MGEQGNGLMEGADGAVRCAWPRDDELYLHYHDHEWGHPVADDRRLFEKICLEGFQSGLSWLTILRKRENFREAFENFHFERLALFADRDVERLLTNTGIVRHRGKIVSVINNARRARDLADEEGSLAAWFWKFEPPAHERPKVLDLETLRAMPKTEASTRISKELKKRGWTFVGPTTVYAFMQAMGLVNDHIEGCVCRPLVELERQQFKRPGRS</sequence>
<dbReference type="InterPro" id="IPR052891">
    <property type="entry name" value="DNA-3mA_glycosylase"/>
</dbReference>
<organism evidence="2 3">
    <name type="scientific">Aquibium oceanicum</name>
    <dbReference type="NCBI Taxonomy" id="1670800"/>
    <lineage>
        <taxon>Bacteria</taxon>
        <taxon>Pseudomonadati</taxon>
        <taxon>Pseudomonadota</taxon>
        <taxon>Alphaproteobacteria</taxon>
        <taxon>Hyphomicrobiales</taxon>
        <taxon>Phyllobacteriaceae</taxon>
        <taxon>Aquibium</taxon>
    </lineage>
</organism>